<evidence type="ECO:0000256" key="7">
    <source>
        <dbReference type="RuleBase" id="RU003845"/>
    </source>
</evidence>
<dbReference type="InterPro" id="IPR000648">
    <property type="entry name" value="Oxysterol-bd"/>
</dbReference>
<evidence type="ECO:0000256" key="5">
    <source>
        <dbReference type="ARBA" id="ARBA00023121"/>
    </source>
</evidence>
<dbReference type="GO" id="GO:0006869">
    <property type="term" value="P:lipid transport"/>
    <property type="evidence" value="ECO:0007669"/>
    <property type="project" value="UniProtKB-KW"/>
</dbReference>
<dbReference type="InterPro" id="IPR011993">
    <property type="entry name" value="PH-like_dom_sf"/>
</dbReference>
<accession>A0A8C4YX83</accession>
<evidence type="ECO:0000256" key="1">
    <source>
        <dbReference type="ARBA" id="ARBA00008842"/>
    </source>
</evidence>
<dbReference type="Gene3D" id="3.30.70.3490">
    <property type="match status" value="1"/>
</dbReference>
<reference evidence="11" key="2">
    <citation type="submission" date="2025-09" db="UniProtKB">
        <authorList>
            <consortium name="Ensembl"/>
        </authorList>
    </citation>
    <scope>IDENTIFICATION</scope>
</reference>
<keyword evidence="3" id="KW-0597">Phosphoprotein</keyword>
<dbReference type="Gene3D" id="2.40.160.120">
    <property type="match status" value="1"/>
</dbReference>
<dbReference type="AlphaFoldDB" id="A0A8C4YX83"/>
<feature type="coiled-coil region" evidence="8">
    <location>
        <begin position="238"/>
        <end position="272"/>
    </location>
</feature>
<evidence type="ECO:0000313" key="11">
    <source>
        <dbReference type="Ensembl" id="ENSGMOP00000001026.2"/>
    </source>
</evidence>
<dbReference type="GO" id="GO:0032934">
    <property type="term" value="F:sterol binding"/>
    <property type="evidence" value="ECO:0007669"/>
    <property type="project" value="TreeGrafter"/>
</dbReference>
<dbReference type="InterPro" id="IPR001849">
    <property type="entry name" value="PH_domain"/>
</dbReference>
<evidence type="ECO:0000313" key="12">
    <source>
        <dbReference type="Proteomes" id="UP000694546"/>
    </source>
</evidence>
<dbReference type="Pfam" id="PF01237">
    <property type="entry name" value="Oxysterol_BP"/>
    <property type="match status" value="1"/>
</dbReference>
<dbReference type="PANTHER" id="PTHR10972">
    <property type="entry name" value="OXYSTEROL-BINDING PROTEIN-RELATED"/>
    <property type="match status" value="1"/>
</dbReference>
<keyword evidence="2 7" id="KW-0813">Transport</keyword>
<dbReference type="Gene3D" id="2.30.29.30">
    <property type="entry name" value="Pleckstrin-homology domain (PH domain)/Phosphotyrosine-binding domain (PTB)"/>
    <property type="match status" value="1"/>
</dbReference>
<feature type="region of interest" description="Disordered" evidence="9">
    <location>
        <begin position="129"/>
        <end position="159"/>
    </location>
</feature>
<dbReference type="Ensembl" id="ENSGMOT00000001063.2">
    <property type="protein sequence ID" value="ENSGMOP00000001026.2"/>
    <property type="gene ID" value="ENSGMOG00000000990.2"/>
</dbReference>
<evidence type="ECO:0000256" key="8">
    <source>
        <dbReference type="SAM" id="Coils"/>
    </source>
</evidence>
<evidence type="ECO:0000256" key="9">
    <source>
        <dbReference type="SAM" id="MobiDB-lite"/>
    </source>
</evidence>
<keyword evidence="12" id="KW-1185">Reference proteome</keyword>
<feature type="domain" description="PH" evidence="10">
    <location>
        <begin position="31"/>
        <end position="124"/>
    </location>
</feature>
<dbReference type="InterPro" id="IPR018494">
    <property type="entry name" value="Oxysterol-bd_CS"/>
</dbReference>
<evidence type="ECO:0000256" key="3">
    <source>
        <dbReference type="ARBA" id="ARBA00022553"/>
    </source>
</evidence>
<evidence type="ECO:0000256" key="6">
    <source>
        <dbReference type="RuleBase" id="RU003844"/>
    </source>
</evidence>
<dbReference type="Pfam" id="PF00169">
    <property type="entry name" value="PH"/>
    <property type="match status" value="1"/>
</dbReference>
<dbReference type="GeneTree" id="ENSGT00940000156164"/>
<feature type="compositionally biased region" description="Basic and acidic residues" evidence="9">
    <location>
        <begin position="329"/>
        <end position="339"/>
    </location>
</feature>
<protein>
    <recommendedName>
        <fullName evidence="7">Oxysterol-binding protein</fullName>
    </recommendedName>
</protein>
<sequence length="734" mass="82922">MGCGKTPQIDHKLTPRGLEMSEPKSPTPTPGDTYKGWLFKWTNYIKGYQRRWFVLSNGLLSYYRTQAEMGHTCRGTINLATANIAVEDSCNFVISNGGAQTYHLKASSEVERQRWITALELAKAKAVHMQAESDDSGDEGPTSPPTSAPSGSSRNMEVQSTLRTLGCKVEDLCTCNDLITKHGTALQRSLSELEGLSIQGPMGDKIKQVTERATLFRITSNAMINACRDFLGLAQTHSKRWQKALQAERDQRVRLEETLEQLAKQHNHLERAFRGATVLPSSLRSSDSGKGDASDEDDENEFFDAMEDPSFDEQSLTSNPESPQSLELEPVRQRRTRVPDKPNYSLNLWSIMKNCIGKELSKIPMPVNFNEPLSMLQRLSEDLEYYELLDKAAKCQSSLEQLCYVAAFTVSSYSTTVHRTGKPFNPLLGETYELDRLKECGYRSLCEQVSHHPPAAAHHAVSDRGWTLRQEISLASKFRGKYLSIMPLGSIQCLFEKSNNHYSWKKVTTTVHNIIVGKLWIDQSGEIDVVNHQTGDRCHLKFAPYSYFSRDVARKVTGVVTDKDGKAHFVLSGTWDEKMEFSRVMQSSKGENGTEGKQRTVYQTLKSKEIWKKNPLPEGADTMYYFSCLALTLNELEEGVAPTDSRQRPDQRLMEAGRWDEANAEKQRLEEKQRTVRRERAAAVVAGAQHIDNYEALWFKKIDDPVSGESLHVYKGGYWDAKEEGSWDMCPDIF</sequence>
<dbReference type="SMART" id="SM00233">
    <property type="entry name" value="PH"/>
    <property type="match status" value="1"/>
</dbReference>
<dbReference type="SUPFAM" id="SSF144000">
    <property type="entry name" value="Oxysterol-binding protein-like"/>
    <property type="match status" value="1"/>
</dbReference>
<dbReference type="CDD" id="cd13284">
    <property type="entry name" value="PH_OSBP_ORP4"/>
    <property type="match status" value="1"/>
</dbReference>
<organism evidence="11 12">
    <name type="scientific">Gadus morhua</name>
    <name type="common">Atlantic cod</name>
    <dbReference type="NCBI Taxonomy" id="8049"/>
    <lineage>
        <taxon>Eukaryota</taxon>
        <taxon>Metazoa</taxon>
        <taxon>Chordata</taxon>
        <taxon>Craniata</taxon>
        <taxon>Vertebrata</taxon>
        <taxon>Euteleostomi</taxon>
        <taxon>Actinopterygii</taxon>
        <taxon>Neopterygii</taxon>
        <taxon>Teleostei</taxon>
        <taxon>Neoteleostei</taxon>
        <taxon>Acanthomorphata</taxon>
        <taxon>Zeiogadaria</taxon>
        <taxon>Gadariae</taxon>
        <taxon>Gadiformes</taxon>
        <taxon>Gadoidei</taxon>
        <taxon>Gadidae</taxon>
        <taxon>Gadus</taxon>
    </lineage>
</organism>
<evidence type="ECO:0000259" key="10">
    <source>
        <dbReference type="PROSITE" id="PS50003"/>
    </source>
</evidence>
<name>A0A8C4YX83_GADMO</name>
<dbReference type="Proteomes" id="UP000694546">
    <property type="component" value="Chromosome 3"/>
</dbReference>
<reference evidence="11" key="1">
    <citation type="submission" date="2025-08" db="UniProtKB">
        <authorList>
            <consortium name="Ensembl"/>
        </authorList>
    </citation>
    <scope>IDENTIFICATION</scope>
</reference>
<dbReference type="InterPro" id="IPR037239">
    <property type="entry name" value="OSBP_sf"/>
</dbReference>
<keyword evidence="5" id="KW-0446">Lipid-binding</keyword>
<feature type="region of interest" description="Disordered" evidence="9">
    <location>
        <begin position="309"/>
        <end position="339"/>
    </location>
</feature>
<proteinExistence type="inferred from homology"/>
<dbReference type="PROSITE" id="PS01013">
    <property type="entry name" value="OSBP"/>
    <property type="match status" value="1"/>
</dbReference>
<dbReference type="GO" id="GO:0005886">
    <property type="term" value="C:plasma membrane"/>
    <property type="evidence" value="ECO:0007669"/>
    <property type="project" value="TreeGrafter"/>
</dbReference>
<evidence type="ECO:0000256" key="2">
    <source>
        <dbReference type="ARBA" id="ARBA00022448"/>
    </source>
</evidence>
<dbReference type="GO" id="GO:0097038">
    <property type="term" value="C:perinuclear endoplasmic reticulum"/>
    <property type="evidence" value="ECO:0007669"/>
    <property type="project" value="TreeGrafter"/>
</dbReference>
<feature type="region of interest" description="Disordered" evidence="9">
    <location>
        <begin position="1"/>
        <end position="29"/>
    </location>
</feature>
<feature type="compositionally biased region" description="Polar residues" evidence="9">
    <location>
        <begin position="312"/>
        <end position="325"/>
    </location>
</feature>
<dbReference type="PROSITE" id="PS50003">
    <property type="entry name" value="PH_DOMAIN"/>
    <property type="match status" value="1"/>
</dbReference>
<keyword evidence="8" id="KW-0175">Coiled coil</keyword>
<keyword evidence="4 7" id="KW-0445">Lipid transport</keyword>
<dbReference type="PANTHER" id="PTHR10972:SF205">
    <property type="entry name" value="OXYSTEROL-BINDING PROTEIN 1"/>
    <property type="match status" value="1"/>
</dbReference>
<evidence type="ECO:0000256" key="4">
    <source>
        <dbReference type="ARBA" id="ARBA00023055"/>
    </source>
</evidence>
<comment type="similarity">
    <text evidence="1 6">Belongs to the OSBP family.</text>
</comment>
<dbReference type="SUPFAM" id="SSF50729">
    <property type="entry name" value="PH domain-like"/>
    <property type="match status" value="1"/>
</dbReference>
<dbReference type="GO" id="GO:0005829">
    <property type="term" value="C:cytosol"/>
    <property type="evidence" value="ECO:0007669"/>
    <property type="project" value="TreeGrafter"/>
</dbReference>